<protein>
    <submittedName>
        <fullName evidence="3">Uncharacterized protein LOC101863881</fullName>
    </submittedName>
</protein>
<keyword evidence="1" id="KW-0732">Signal</keyword>
<reference evidence="3" key="1">
    <citation type="submission" date="2025-08" db="UniProtKB">
        <authorList>
            <consortium name="RefSeq"/>
        </authorList>
    </citation>
    <scope>IDENTIFICATION</scope>
</reference>
<evidence type="ECO:0000313" key="2">
    <source>
        <dbReference type="Proteomes" id="UP000694888"/>
    </source>
</evidence>
<dbReference type="RefSeq" id="XP_005092300.1">
    <property type="nucleotide sequence ID" value="XM_005092243.3"/>
</dbReference>
<organism evidence="2 3">
    <name type="scientific">Aplysia californica</name>
    <name type="common">California sea hare</name>
    <dbReference type="NCBI Taxonomy" id="6500"/>
    <lineage>
        <taxon>Eukaryota</taxon>
        <taxon>Metazoa</taxon>
        <taxon>Spiralia</taxon>
        <taxon>Lophotrochozoa</taxon>
        <taxon>Mollusca</taxon>
        <taxon>Gastropoda</taxon>
        <taxon>Heterobranchia</taxon>
        <taxon>Euthyneura</taxon>
        <taxon>Tectipleura</taxon>
        <taxon>Aplysiida</taxon>
        <taxon>Aplysioidea</taxon>
        <taxon>Aplysiidae</taxon>
        <taxon>Aplysia</taxon>
    </lineage>
</organism>
<proteinExistence type="predicted"/>
<feature type="signal peptide" evidence="1">
    <location>
        <begin position="1"/>
        <end position="20"/>
    </location>
</feature>
<feature type="chain" id="PRO_5045313673" evidence="1">
    <location>
        <begin position="21"/>
        <end position="124"/>
    </location>
</feature>
<name>A0ABM0JF62_APLCA</name>
<sequence>MKWMALLFVALACLTVSTDASRYNRKPKKPKTCQHFGQWSTQSCLYKESDKLSQILGCQDKVENVCKCPDRTSCHTLLERGGTEDVCMFKCVDIDKANGVNDLGKYTYYSIKGEERHIWVHDAI</sequence>
<dbReference type="Proteomes" id="UP000694888">
    <property type="component" value="Unplaced"/>
</dbReference>
<accession>A0ABM0JF62</accession>
<gene>
    <name evidence="3" type="primary">LOC101863881</name>
</gene>
<evidence type="ECO:0000256" key="1">
    <source>
        <dbReference type="SAM" id="SignalP"/>
    </source>
</evidence>
<dbReference type="GeneID" id="101863881"/>
<evidence type="ECO:0000313" key="3">
    <source>
        <dbReference type="RefSeq" id="XP_005092300.1"/>
    </source>
</evidence>
<keyword evidence="2" id="KW-1185">Reference proteome</keyword>